<dbReference type="PANTHER" id="PTHR15503">
    <property type="entry name" value="LDOC1 RELATED"/>
    <property type="match status" value="1"/>
</dbReference>
<feature type="compositionally biased region" description="Basic and acidic residues" evidence="3">
    <location>
        <begin position="380"/>
        <end position="397"/>
    </location>
</feature>
<dbReference type="InterPro" id="IPR005162">
    <property type="entry name" value="Retrotrans_gag_dom"/>
</dbReference>
<dbReference type="OMA" id="RYASEFR"/>
<dbReference type="eggNOG" id="ENOG502SZCW">
    <property type="taxonomic scope" value="Eukaryota"/>
</dbReference>
<dbReference type="InterPro" id="IPR032567">
    <property type="entry name" value="RTL1-rel"/>
</dbReference>
<dbReference type="EMBL" id="GL698500">
    <property type="protein sequence ID" value="EFY89383.1"/>
    <property type="molecule type" value="Genomic_DNA"/>
</dbReference>
<feature type="coiled-coil region" evidence="2">
    <location>
        <begin position="15"/>
        <end position="56"/>
    </location>
</feature>
<dbReference type="SUPFAM" id="SSF57756">
    <property type="entry name" value="Retrovirus zinc finger-like domains"/>
    <property type="match status" value="1"/>
</dbReference>
<dbReference type="Gene3D" id="4.10.60.10">
    <property type="entry name" value="Zinc finger, CCHC-type"/>
    <property type="match status" value="1"/>
</dbReference>
<evidence type="ECO:0000256" key="1">
    <source>
        <dbReference type="PROSITE-ProRule" id="PRU00047"/>
    </source>
</evidence>
<accession>E9E3X1</accession>
<dbReference type="HOGENOM" id="CLU_503508_0_0_1"/>
<evidence type="ECO:0000259" key="4">
    <source>
        <dbReference type="PROSITE" id="PS50158"/>
    </source>
</evidence>
<feature type="compositionally biased region" description="Basic and acidic residues" evidence="3">
    <location>
        <begin position="508"/>
        <end position="541"/>
    </location>
</feature>
<keyword evidence="2" id="KW-0175">Coiled coil</keyword>
<sequence length="541" mass="62524">MSTSSGKTTNPGEMMKYLHDKITELEKQNRQLLDRQNDLYEKLEAREEELAAVQNLTPASSINNNNMPKFPKPESYDGYKGDVRNFLTQAQAYLRVNEKIYTTPESQILCIGNLLTGKAMEWWEPTLRAHLKHGAEAGVEVVHIFSDYETFEERLLAAFGNPDEHKEATRQLTRLKQTGSAAHYAREFKRIAAKLNWNTEPKMEVFYQGLKEEVKDDIYREDRPELFDDFVEMVIKADNRLYERRHEKSHRKFGSYARFNKPNSSKPRRTSTAYGYHAGPMELDAANKEKGKTCYNCGKTGHFANKCRAPKKPWKPIPEGRKLHAANREDLPTRNLSVASNEGSPTSANNISSDEDWEFGTQPVPDDFWEHWTPSPKSEPSLERIQEEENHPTEKNEPEIEHRLLNWTFCYDDNCYTHLSSKQGSGWFPRERKGRRTTLTIQPKLRRTDSKILNEKLYCAKDNAHTTQAITPQCKEEGNCVTASNSLSPSSINTDGRSSDHQGSSNKTPEDNRRRQRLEQRARERHEDRINKSGNDSRRRN</sequence>
<dbReference type="PANTHER" id="PTHR15503:SF22">
    <property type="entry name" value="TRANSPOSON TY3-I GAG POLYPROTEIN"/>
    <property type="match status" value="1"/>
</dbReference>
<keyword evidence="1" id="KW-0479">Metal-binding</keyword>
<keyword evidence="1" id="KW-0863">Zinc-finger</keyword>
<feature type="compositionally biased region" description="Polar residues" evidence="3">
    <location>
        <begin position="481"/>
        <end position="507"/>
    </location>
</feature>
<name>E9E3X1_METAQ</name>
<evidence type="ECO:0000256" key="2">
    <source>
        <dbReference type="SAM" id="Coils"/>
    </source>
</evidence>
<dbReference type="AlphaFoldDB" id="E9E3X1"/>
<dbReference type="STRING" id="655827.E9E3X1"/>
<dbReference type="InterPro" id="IPR001878">
    <property type="entry name" value="Znf_CCHC"/>
</dbReference>
<organism evidence="6">
    <name type="scientific">Metarhizium acridum (strain CQMa 102)</name>
    <dbReference type="NCBI Taxonomy" id="655827"/>
    <lineage>
        <taxon>Eukaryota</taxon>
        <taxon>Fungi</taxon>
        <taxon>Dikarya</taxon>
        <taxon>Ascomycota</taxon>
        <taxon>Pezizomycotina</taxon>
        <taxon>Sordariomycetes</taxon>
        <taxon>Hypocreomycetidae</taxon>
        <taxon>Hypocreales</taxon>
        <taxon>Clavicipitaceae</taxon>
        <taxon>Metarhizium</taxon>
    </lineage>
</organism>
<dbReference type="InterPro" id="IPR036875">
    <property type="entry name" value="Znf_CCHC_sf"/>
</dbReference>
<evidence type="ECO:0000313" key="5">
    <source>
        <dbReference type="EMBL" id="EFY89383.1"/>
    </source>
</evidence>
<dbReference type="GO" id="GO:0003676">
    <property type="term" value="F:nucleic acid binding"/>
    <property type="evidence" value="ECO:0007669"/>
    <property type="project" value="InterPro"/>
</dbReference>
<feature type="region of interest" description="Disordered" evidence="3">
    <location>
        <begin position="324"/>
        <end position="397"/>
    </location>
</feature>
<dbReference type="Pfam" id="PF00098">
    <property type="entry name" value="zf-CCHC"/>
    <property type="match status" value="1"/>
</dbReference>
<dbReference type="SMART" id="SM00343">
    <property type="entry name" value="ZnF_C2HC"/>
    <property type="match status" value="1"/>
</dbReference>
<feature type="region of interest" description="Disordered" evidence="3">
    <location>
        <begin position="479"/>
        <end position="541"/>
    </location>
</feature>
<protein>
    <submittedName>
        <fullName evidence="5">Gag protein</fullName>
    </submittedName>
</protein>
<dbReference type="Pfam" id="PF03732">
    <property type="entry name" value="Retrotrans_gag"/>
    <property type="match status" value="1"/>
</dbReference>
<dbReference type="OrthoDB" id="5151719at2759"/>
<gene>
    <name evidence="5" type="ORF">MAC_04569</name>
</gene>
<dbReference type="PROSITE" id="PS50158">
    <property type="entry name" value="ZF_CCHC"/>
    <property type="match status" value="1"/>
</dbReference>
<keyword evidence="6" id="KW-1185">Reference proteome</keyword>
<dbReference type="InParanoid" id="E9E3X1"/>
<feature type="compositionally biased region" description="Polar residues" evidence="3">
    <location>
        <begin position="334"/>
        <end position="352"/>
    </location>
</feature>
<reference evidence="5 6" key="1">
    <citation type="journal article" date="2011" name="PLoS Genet.">
        <title>Genome sequencing and comparative transcriptomics of the model entomopathogenic fungi Metarhizium anisopliae and M. acridum.</title>
        <authorList>
            <person name="Gao Q."/>
            <person name="Jin K."/>
            <person name="Ying S.H."/>
            <person name="Zhang Y."/>
            <person name="Xiao G."/>
            <person name="Shang Y."/>
            <person name="Duan Z."/>
            <person name="Hu X."/>
            <person name="Xie X.Q."/>
            <person name="Zhou G."/>
            <person name="Peng G."/>
            <person name="Luo Z."/>
            <person name="Huang W."/>
            <person name="Wang B."/>
            <person name="Fang W."/>
            <person name="Wang S."/>
            <person name="Zhong Y."/>
            <person name="Ma L.J."/>
            <person name="St Leger R.J."/>
            <person name="Zhao G.P."/>
            <person name="Pei Y."/>
            <person name="Feng M.G."/>
            <person name="Xia Y."/>
            <person name="Wang C."/>
        </authorList>
    </citation>
    <scope>NUCLEOTIDE SEQUENCE [LARGE SCALE GENOMIC DNA]</scope>
    <source>
        <strain evidence="5 6">CQMa 102</strain>
    </source>
</reference>
<feature type="domain" description="CCHC-type" evidence="4">
    <location>
        <begin position="294"/>
        <end position="308"/>
    </location>
</feature>
<dbReference type="GO" id="GO:0008270">
    <property type="term" value="F:zinc ion binding"/>
    <property type="evidence" value="ECO:0007669"/>
    <property type="project" value="UniProtKB-KW"/>
</dbReference>
<keyword evidence="1" id="KW-0862">Zinc</keyword>
<evidence type="ECO:0000256" key="3">
    <source>
        <dbReference type="SAM" id="MobiDB-lite"/>
    </source>
</evidence>
<evidence type="ECO:0000313" key="6">
    <source>
        <dbReference type="Proteomes" id="UP000002499"/>
    </source>
</evidence>
<dbReference type="Proteomes" id="UP000002499">
    <property type="component" value="Unassembled WGS sequence"/>
</dbReference>
<proteinExistence type="predicted"/>